<feature type="transmembrane region" description="Helical" evidence="9">
    <location>
        <begin position="360"/>
        <end position="380"/>
    </location>
</feature>
<dbReference type="InterPro" id="IPR051617">
    <property type="entry name" value="UNC-93-like_regulator"/>
</dbReference>
<feature type="transmembrane region" description="Helical" evidence="9">
    <location>
        <begin position="178"/>
        <end position="200"/>
    </location>
</feature>
<evidence type="ECO:0000256" key="2">
    <source>
        <dbReference type="ARBA" id="ARBA00022692"/>
    </source>
</evidence>
<feature type="domain" description="RGS" evidence="10">
    <location>
        <begin position="630"/>
        <end position="759"/>
    </location>
</feature>
<evidence type="ECO:0000313" key="12">
    <source>
        <dbReference type="Proteomes" id="UP000008743"/>
    </source>
</evidence>
<feature type="compositionally biased region" description="Acidic residues" evidence="8">
    <location>
        <begin position="263"/>
        <end position="273"/>
    </location>
</feature>
<feature type="transmembrane region" description="Helical" evidence="9">
    <location>
        <begin position="434"/>
        <end position="455"/>
    </location>
</feature>
<dbReference type="InterPro" id="IPR036305">
    <property type="entry name" value="RGS_sf"/>
</dbReference>
<dbReference type="AlphaFoldDB" id="A0A0D2WJA7"/>
<feature type="transmembrane region" description="Helical" evidence="9">
    <location>
        <begin position="139"/>
        <end position="157"/>
    </location>
</feature>
<dbReference type="InterPro" id="IPR044926">
    <property type="entry name" value="RGS_subdomain_2"/>
</dbReference>
<feature type="region of interest" description="Disordered" evidence="8">
    <location>
        <begin position="581"/>
        <end position="623"/>
    </location>
</feature>
<feature type="region of interest" description="Disordered" evidence="8">
    <location>
        <begin position="254"/>
        <end position="274"/>
    </location>
</feature>
<evidence type="ECO:0000256" key="5">
    <source>
        <dbReference type="ARBA" id="ARBA00023180"/>
    </source>
</evidence>
<feature type="transmembrane region" description="Helical" evidence="9">
    <location>
        <begin position="467"/>
        <end position="484"/>
    </location>
</feature>
<dbReference type="EMBL" id="KE346360">
    <property type="protein sequence ID" value="KJE89418.1"/>
    <property type="molecule type" value="Genomic_DNA"/>
</dbReference>
<proteinExistence type="predicted"/>
<feature type="compositionally biased region" description="Polar residues" evidence="8">
    <location>
        <begin position="500"/>
        <end position="510"/>
    </location>
</feature>
<dbReference type="Proteomes" id="UP000008743">
    <property type="component" value="Unassembled WGS sequence"/>
</dbReference>
<dbReference type="SUPFAM" id="SSF48097">
    <property type="entry name" value="Regulator of G-protein signaling, RGS"/>
    <property type="match status" value="1"/>
</dbReference>
<evidence type="ECO:0000313" key="11">
    <source>
        <dbReference type="EMBL" id="KJE89418.1"/>
    </source>
</evidence>
<sequence length="775" mass="82955">MPSSSSSSSSSSTPSSTSVGAGAASSSIQSGNGGSAGLLQRESRVLFGLLPTRLFNVLWLSISFFVLFSAYNTLQNYVTSLLPGNLGNVSLAVLYCTVAASVFSAPFIVARFGERKTMVFGAACYVVFMISLIEIVYGVVVFCSMIIGFGAGILWVAEGSYLTKNSLDSERGRNSGMFWGIFQLCNVLGNLVAFFVFQAFSSTTLFVMFTVLGSAGVLLMCLLRAIPPEVHALNVATARSKKEARHLLHASDGQRGAYSNHADDDDDDEDDGESTLADQVKNMTARQIASEIIQVFKQPGMLMLMPILFWCGIELSFWAGEFTQLLDSNIIGFVLMFAGIGDALGAIVIGYVSDIIGRSVTMLIGVAVYATALFGTITLYNHPYSDSDVCVSGYCVPWYALTSAFCFGVADAVFNTQVTAIVGSMFAKKSVSAFCVYQFAQNVGSAIGFFYPLLVPMHGDDKSLTQVWLQVSLLSVAATLFILVDRFRLKWRLVNMSTSKPSSAVAPSTHTRNRDGYMPLSTSSSDPAHVGGDTSSSPIAFAPKPTRSSAASLASSTRVSGQHSVTGVNAAIDNESVVMGGSGSAFARPPSRQSAHGSLPTNIPPNPNSNRESAGAIDPKLNGKGEKGDLLETIFSSPPLLAAFSAHCGRVNCQENVDVCVAIDQFRKLPSDGQVRLGEARRIVDTFIVPGGPQQVNIDARMQQRLIQLINSLAQSAAANPDATIDLPANTFDGVDRLIRFYLLNDICPRFVLTGEFRRANSQWRAESSQLLQSL</sequence>
<evidence type="ECO:0000256" key="1">
    <source>
        <dbReference type="ARBA" id="ARBA00004141"/>
    </source>
</evidence>
<keyword evidence="3 9" id="KW-1133">Transmembrane helix</keyword>
<feature type="transmembrane region" description="Helical" evidence="9">
    <location>
        <begin position="400"/>
        <end position="422"/>
    </location>
</feature>
<dbReference type="Pfam" id="PF00615">
    <property type="entry name" value="RGS"/>
    <property type="match status" value="1"/>
</dbReference>
<dbReference type="Pfam" id="PF05978">
    <property type="entry name" value="UNC-93"/>
    <property type="match status" value="1"/>
</dbReference>
<protein>
    <recommendedName>
        <fullName evidence="6">UNC93-like protein MFSD11</fullName>
    </recommendedName>
    <alternativeName>
        <fullName evidence="7">Major facilitator superfamily domain-containing protein 11</fullName>
    </alternativeName>
</protein>
<feature type="region of interest" description="Disordered" evidence="8">
    <location>
        <begin position="1"/>
        <end position="28"/>
    </location>
</feature>
<feature type="transmembrane region" description="Helical" evidence="9">
    <location>
        <begin position="330"/>
        <end position="353"/>
    </location>
</feature>
<evidence type="ECO:0000256" key="4">
    <source>
        <dbReference type="ARBA" id="ARBA00023136"/>
    </source>
</evidence>
<dbReference type="SUPFAM" id="SSF103473">
    <property type="entry name" value="MFS general substrate transporter"/>
    <property type="match status" value="1"/>
</dbReference>
<dbReference type="SMART" id="SM00315">
    <property type="entry name" value="RGS"/>
    <property type="match status" value="1"/>
</dbReference>
<feature type="transmembrane region" description="Helical" evidence="9">
    <location>
        <begin position="300"/>
        <end position="318"/>
    </location>
</feature>
<dbReference type="PhylomeDB" id="A0A0D2WJA7"/>
<dbReference type="Gene3D" id="1.10.167.10">
    <property type="entry name" value="Regulator of G-protein Signalling 4, domain 2"/>
    <property type="match status" value="1"/>
</dbReference>
<name>A0A0D2WJA7_CAPO3</name>
<dbReference type="InParanoid" id="A0A0D2WJA7"/>
<dbReference type="PROSITE" id="PS50132">
    <property type="entry name" value="RGS"/>
    <property type="match status" value="1"/>
</dbReference>
<feature type="transmembrane region" description="Helical" evidence="9">
    <location>
        <begin position="91"/>
        <end position="110"/>
    </location>
</feature>
<accession>A0A0D2WJA7</accession>
<feature type="region of interest" description="Disordered" evidence="8">
    <location>
        <begin position="500"/>
        <end position="545"/>
    </location>
</feature>
<gene>
    <name evidence="11" type="ORF">CAOG_000889</name>
</gene>
<dbReference type="RefSeq" id="XP_004365760.1">
    <property type="nucleotide sequence ID" value="XM_004365703.2"/>
</dbReference>
<keyword evidence="12" id="KW-1185">Reference proteome</keyword>
<dbReference type="InterPro" id="IPR010291">
    <property type="entry name" value="Ion_channel_UNC-93"/>
</dbReference>
<feature type="compositionally biased region" description="Polar residues" evidence="8">
    <location>
        <begin position="591"/>
        <end position="601"/>
    </location>
</feature>
<evidence type="ECO:0000256" key="3">
    <source>
        <dbReference type="ARBA" id="ARBA00022989"/>
    </source>
</evidence>
<keyword evidence="2 9" id="KW-0812">Transmembrane</keyword>
<dbReference type="PANTHER" id="PTHR23294:SF0">
    <property type="entry name" value="UNC93-LIKE PROTEIN MFSD11"/>
    <property type="match status" value="1"/>
</dbReference>
<dbReference type="InterPro" id="IPR036259">
    <property type="entry name" value="MFS_trans_sf"/>
</dbReference>
<evidence type="ECO:0000259" key="10">
    <source>
        <dbReference type="PROSITE" id="PS50132"/>
    </source>
</evidence>
<evidence type="ECO:0000256" key="6">
    <source>
        <dbReference type="ARBA" id="ARBA00040302"/>
    </source>
</evidence>
<dbReference type="FunCoup" id="A0A0D2WJA7">
    <property type="interactions" value="2"/>
</dbReference>
<reference evidence="12" key="1">
    <citation type="submission" date="2011-02" db="EMBL/GenBank/DDBJ databases">
        <title>The Genome Sequence of Capsaspora owczarzaki ATCC 30864.</title>
        <authorList>
            <person name="Russ C."/>
            <person name="Cuomo C."/>
            <person name="Burger G."/>
            <person name="Gray M.W."/>
            <person name="Holland P.W.H."/>
            <person name="King N."/>
            <person name="Lang F.B.F."/>
            <person name="Roger A.J."/>
            <person name="Ruiz-Trillo I."/>
            <person name="Young S.K."/>
            <person name="Zeng Q."/>
            <person name="Gargeya S."/>
            <person name="Alvarado L."/>
            <person name="Berlin A."/>
            <person name="Chapman S.B."/>
            <person name="Chen Z."/>
            <person name="Freedman E."/>
            <person name="Gellesch M."/>
            <person name="Goldberg J."/>
            <person name="Griggs A."/>
            <person name="Gujja S."/>
            <person name="Heilman E."/>
            <person name="Heiman D."/>
            <person name="Howarth C."/>
            <person name="Mehta T."/>
            <person name="Neiman D."/>
            <person name="Pearson M."/>
            <person name="Roberts A."/>
            <person name="Saif S."/>
            <person name="Shea T."/>
            <person name="Shenoy N."/>
            <person name="Sisk P."/>
            <person name="Stolte C."/>
            <person name="Sykes S."/>
            <person name="White J."/>
            <person name="Yandava C."/>
            <person name="Haas B."/>
            <person name="Nusbaum C."/>
            <person name="Birren B."/>
        </authorList>
    </citation>
    <scope>NUCLEOTIDE SEQUENCE</scope>
    <source>
        <strain evidence="12">ATCC 30864</strain>
    </source>
</reference>
<dbReference type="PANTHER" id="PTHR23294">
    <property type="entry name" value="ET TRANSLATION PRODUCT-RELATED"/>
    <property type="match status" value="1"/>
</dbReference>
<dbReference type="eggNOG" id="KOG3098">
    <property type="taxonomic scope" value="Eukaryota"/>
</dbReference>
<keyword evidence="4 9" id="KW-0472">Membrane</keyword>
<feature type="transmembrane region" description="Helical" evidence="9">
    <location>
        <begin position="206"/>
        <end position="226"/>
    </location>
</feature>
<evidence type="ECO:0000256" key="9">
    <source>
        <dbReference type="SAM" id="Phobius"/>
    </source>
</evidence>
<comment type="subcellular location">
    <subcellularLocation>
        <location evidence="1">Membrane</location>
        <topology evidence="1">Multi-pass membrane protein</topology>
    </subcellularLocation>
</comment>
<organism evidence="11 12">
    <name type="scientific">Capsaspora owczarzaki (strain ATCC 30864)</name>
    <dbReference type="NCBI Taxonomy" id="595528"/>
    <lineage>
        <taxon>Eukaryota</taxon>
        <taxon>Filasterea</taxon>
        <taxon>Capsaspora</taxon>
    </lineage>
</organism>
<evidence type="ECO:0000256" key="7">
    <source>
        <dbReference type="ARBA" id="ARBA00041910"/>
    </source>
</evidence>
<dbReference type="Gene3D" id="1.20.1250.20">
    <property type="entry name" value="MFS general substrate transporter like domains"/>
    <property type="match status" value="2"/>
</dbReference>
<evidence type="ECO:0000256" key="8">
    <source>
        <dbReference type="SAM" id="MobiDB-lite"/>
    </source>
</evidence>
<dbReference type="OrthoDB" id="196103at2759"/>
<dbReference type="GO" id="GO:0016020">
    <property type="term" value="C:membrane"/>
    <property type="evidence" value="ECO:0007669"/>
    <property type="project" value="UniProtKB-SubCell"/>
</dbReference>
<feature type="transmembrane region" description="Helical" evidence="9">
    <location>
        <begin position="54"/>
        <end position="71"/>
    </location>
</feature>
<dbReference type="InterPro" id="IPR016137">
    <property type="entry name" value="RGS"/>
</dbReference>
<keyword evidence="5" id="KW-0325">Glycoprotein</keyword>